<dbReference type="OrthoDB" id="269227at2759"/>
<dbReference type="GeneID" id="25296851"/>
<gene>
    <name evidence="4" type="ORF">Z518_08780</name>
</gene>
<dbReference type="Gene3D" id="3.50.50.60">
    <property type="entry name" value="FAD/NAD(P)-binding domain"/>
    <property type="match status" value="1"/>
</dbReference>
<evidence type="ECO:0000313" key="5">
    <source>
        <dbReference type="Proteomes" id="UP000053617"/>
    </source>
</evidence>
<evidence type="ECO:0000256" key="2">
    <source>
        <dbReference type="PIRSR" id="PIRSR000137-2"/>
    </source>
</evidence>
<dbReference type="InterPro" id="IPR000172">
    <property type="entry name" value="GMC_OxRdtase_N"/>
</dbReference>
<dbReference type="InterPro" id="IPR036188">
    <property type="entry name" value="FAD/NAD-bd_sf"/>
</dbReference>
<dbReference type="Pfam" id="PF00732">
    <property type="entry name" value="GMC_oxred_N"/>
    <property type="match status" value="1"/>
</dbReference>
<dbReference type="VEuPathDB" id="FungiDB:Z518_08780"/>
<evidence type="ECO:0000256" key="1">
    <source>
        <dbReference type="ARBA" id="ARBA00010790"/>
    </source>
</evidence>
<dbReference type="Pfam" id="PF05199">
    <property type="entry name" value="GMC_oxred_C"/>
    <property type="match status" value="1"/>
</dbReference>
<keyword evidence="2" id="KW-0285">Flavoprotein</keyword>
<dbReference type="InterPro" id="IPR012132">
    <property type="entry name" value="GMC_OxRdtase"/>
</dbReference>
<comment type="cofactor">
    <cofactor evidence="2">
        <name>FAD</name>
        <dbReference type="ChEBI" id="CHEBI:57692"/>
    </cofactor>
</comment>
<dbReference type="Proteomes" id="UP000053617">
    <property type="component" value="Unassembled WGS sequence"/>
</dbReference>
<reference evidence="4 5" key="1">
    <citation type="submission" date="2015-01" db="EMBL/GenBank/DDBJ databases">
        <title>The Genome Sequence of Rhinocladiella mackenzie CBS 650.93.</title>
        <authorList>
            <consortium name="The Broad Institute Genomics Platform"/>
            <person name="Cuomo C."/>
            <person name="de Hoog S."/>
            <person name="Gorbushina A."/>
            <person name="Stielow B."/>
            <person name="Teixiera M."/>
            <person name="Abouelleil A."/>
            <person name="Chapman S.B."/>
            <person name="Priest M."/>
            <person name="Young S.K."/>
            <person name="Wortman J."/>
            <person name="Nusbaum C."/>
            <person name="Birren B."/>
        </authorList>
    </citation>
    <scope>NUCLEOTIDE SEQUENCE [LARGE SCALE GENOMIC DNA]</scope>
    <source>
        <strain evidence="4 5">CBS 650.93</strain>
    </source>
</reference>
<organism evidence="4 5">
    <name type="scientific">Rhinocladiella mackenziei CBS 650.93</name>
    <dbReference type="NCBI Taxonomy" id="1442369"/>
    <lineage>
        <taxon>Eukaryota</taxon>
        <taxon>Fungi</taxon>
        <taxon>Dikarya</taxon>
        <taxon>Ascomycota</taxon>
        <taxon>Pezizomycotina</taxon>
        <taxon>Eurotiomycetes</taxon>
        <taxon>Chaetothyriomycetidae</taxon>
        <taxon>Chaetothyriales</taxon>
        <taxon>Herpotrichiellaceae</taxon>
        <taxon>Rhinocladiella</taxon>
    </lineage>
</organism>
<dbReference type="GO" id="GO:0016614">
    <property type="term" value="F:oxidoreductase activity, acting on CH-OH group of donors"/>
    <property type="evidence" value="ECO:0007669"/>
    <property type="project" value="InterPro"/>
</dbReference>
<dbReference type="PANTHER" id="PTHR11552">
    <property type="entry name" value="GLUCOSE-METHANOL-CHOLINE GMC OXIDOREDUCTASE"/>
    <property type="match status" value="1"/>
</dbReference>
<accession>A0A0D2FLG9</accession>
<comment type="similarity">
    <text evidence="1">Belongs to the GMC oxidoreductase family.</text>
</comment>
<feature type="domain" description="Glucose-methanol-choline oxidoreductase N-terminal" evidence="3">
    <location>
        <begin position="295"/>
        <end position="309"/>
    </location>
</feature>
<dbReference type="SUPFAM" id="SSF54373">
    <property type="entry name" value="FAD-linked reductases, C-terminal domain"/>
    <property type="match status" value="1"/>
</dbReference>
<dbReference type="SUPFAM" id="SSF51905">
    <property type="entry name" value="FAD/NAD(P)-binding domain"/>
    <property type="match status" value="1"/>
</dbReference>
<dbReference type="GO" id="GO:0050660">
    <property type="term" value="F:flavin adenine dinucleotide binding"/>
    <property type="evidence" value="ECO:0007669"/>
    <property type="project" value="InterPro"/>
</dbReference>
<dbReference type="RefSeq" id="XP_013269973.1">
    <property type="nucleotide sequence ID" value="XM_013414519.1"/>
</dbReference>
<evidence type="ECO:0000313" key="4">
    <source>
        <dbReference type="EMBL" id="KIX02837.1"/>
    </source>
</evidence>
<dbReference type="HOGENOM" id="CLU_002865_6_0_1"/>
<dbReference type="PROSITE" id="PS00624">
    <property type="entry name" value="GMC_OXRED_2"/>
    <property type="match status" value="1"/>
</dbReference>
<evidence type="ECO:0000259" key="3">
    <source>
        <dbReference type="PROSITE" id="PS00624"/>
    </source>
</evidence>
<feature type="binding site" evidence="2">
    <location>
        <position position="260"/>
    </location>
    <ligand>
        <name>FAD</name>
        <dbReference type="ChEBI" id="CHEBI:57692"/>
    </ligand>
</feature>
<keyword evidence="2" id="KW-0274">FAD</keyword>
<keyword evidence="5" id="KW-1185">Reference proteome</keyword>
<sequence>MASTNSVNGAQESAHVTVEEFLQPSYDYLIRGGGTAGLTIAARLAENPNVTVGVIEAGKNKLGDPFVDVLAFHLQTLGNQDYDWAFHTSPQVGNKNKIHYVPRGKLLGGSSGINYLYARGSHEDYGDWAELANDPSWSAAETKQYMRKHQTLEPFDDRITDRTTMPIVQEYHGTSGPIRTSFNDYRMPIEDDVMKAAELTSGFTKKPTDSWSGDHIGFFTTLGTVARTGPNKGQRSYAARGYFQANQHRPNLKVITESLVIRVLLENKAATGVEFVNNGQKHTVKANREVIVAGGAIQSPQILELSGIGDPEVLNRAGVECLVELPTVGTNYQDRVLIGTVYLLADGQISADAIHKPEVMAAAQKALVEEQGGPLTCIQPIQGFLPVSIAPEDGEMDEIIKSIESTTPVTPFQKKQWNQESLNGAADQTKLIPPPADVNGPYAITLDMCLPYPVSRGHVHITSSDPTACPEVNPNYLHHAADVTVLAAGLKFLEKVAQAPALKDKLTKCVYPEPDQFPLDTIEQRREACREYCLGEYHSCGTCAMGSTVDSRLKVYGLQNLRVADASIFPNSVSGNIVSSVYMVAEKAEGTHCDLTSTRGTGDGARSKELGQ</sequence>
<dbReference type="PIRSF" id="PIRSF000137">
    <property type="entry name" value="Alcohol_oxidase"/>
    <property type="match status" value="1"/>
</dbReference>
<dbReference type="PANTHER" id="PTHR11552:SF210">
    <property type="entry name" value="GLUCOSE-METHANOL-CHOLINE OXIDOREDUCTASE N-TERMINAL DOMAIN-CONTAINING PROTEIN-RELATED"/>
    <property type="match status" value="1"/>
</dbReference>
<dbReference type="AlphaFoldDB" id="A0A0D2FLG9"/>
<protein>
    <recommendedName>
        <fullName evidence="3">Glucose-methanol-choline oxidoreductase N-terminal domain-containing protein</fullName>
    </recommendedName>
</protein>
<dbReference type="Gene3D" id="3.30.560.10">
    <property type="entry name" value="Glucose Oxidase, domain 3"/>
    <property type="match status" value="1"/>
</dbReference>
<name>A0A0D2FLG9_9EURO</name>
<dbReference type="InterPro" id="IPR007867">
    <property type="entry name" value="GMC_OxRtase_C"/>
</dbReference>
<dbReference type="EMBL" id="KN847480">
    <property type="protein sequence ID" value="KIX02837.1"/>
    <property type="molecule type" value="Genomic_DNA"/>
</dbReference>
<dbReference type="STRING" id="1442369.A0A0D2FLG9"/>
<proteinExistence type="inferred from homology"/>